<dbReference type="PANTHER" id="PTHR42939:SF1">
    <property type="entry name" value="ABC TRANSPORTER ATP-BINDING PROTEIN ALBC-RELATED"/>
    <property type="match status" value="1"/>
</dbReference>
<dbReference type="GO" id="GO:0005524">
    <property type="term" value="F:ATP binding"/>
    <property type="evidence" value="ECO:0007669"/>
    <property type="project" value="UniProtKB-KW"/>
</dbReference>
<gene>
    <name evidence="5" type="primary">ytrB_17</name>
    <name evidence="5" type="ORF">SDC9_86967</name>
</gene>
<evidence type="ECO:0000256" key="2">
    <source>
        <dbReference type="ARBA" id="ARBA00022741"/>
    </source>
</evidence>
<dbReference type="PROSITE" id="PS50893">
    <property type="entry name" value="ABC_TRANSPORTER_2"/>
    <property type="match status" value="1"/>
</dbReference>
<proteinExistence type="predicted"/>
<feature type="domain" description="ABC transporter" evidence="4">
    <location>
        <begin position="7"/>
        <end position="229"/>
    </location>
</feature>
<dbReference type="AlphaFoldDB" id="A0A644ZHX7"/>
<dbReference type="CDD" id="cd03230">
    <property type="entry name" value="ABC_DR_subfamily_A"/>
    <property type="match status" value="1"/>
</dbReference>
<keyword evidence="3 5" id="KW-0067">ATP-binding</keyword>
<dbReference type="GO" id="GO:0016887">
    <property type="term" value="F:ATP hydrolysis activity"/>
    <property type="evidence" value="ECO:0007669"/>
    <property type="project" value="InterPro"/>
</dbReference>
<dbReference type="SMART" id="SM00382">
    <property type="entry name" value="AAA"/>
    <property type="match status" value="1"/>
</dbReference>
<evidence type="ECO:0000259" key="4">
    <source>
        <dbReference type="PROSITE" id="PS50893"/>
    </source>
</evidence>
<evidence type="ECO:0000256" key="1">
    <source>
        <dbReference type="ARBA" id="ARBA00022448"/>
    </source>
</evidence>
<dbReference type="SUPFAM" id="SSF52540">
    <property type="entry name" value="P-loop containing nucleoside triphosphate hydrolases"/>
    <property type="match status" value="1"/>
</dbReference>
<keyword evidence="1" id="KW-0813">Transport</keyword>
<organism evidence="5">
    <name type="scientific">bioreactor metagenome</name>
    <dbReference type="NCBI Taxonomy" id="1076179"/>
    <lineage>
        <taxon>unclassified sequences</taxon>
        <taxon>metagenomes</taxon>
        <taxon>ecological metagenomes</taxon>
    </lineage>
</organism>
<sequence length="234" mass="26234">MSNENIVKAVNVSKKFISKRVLNGISLTLDKGKVLGVLGPNGSGKTTLIKILAGLTKATTGEVSIADVGIGVESKSIVSYMPDRNYFYKWMKVKDAIELFKDFYRDFDESKCLNLLNKMNIPMEEKITSLSKGMHEKLNIALVLSRKARLFILDEPLGGVDPVAREEILDIIISSLDGESSMIITTHLVRDMERLFDEVMYLREGEIFLKGNAEELRAAHGRTIEDIYREIFGV</sequence>
<dbReference type="InterPro" id="IPR027417">
    <property type="entry name" value="P-loop_NTPase"/>
</dbReference>
<protein>
    <submittedName>
        <fullName evidence="5">ABC transporter ATP-binding protein YtrB</fullName>
    </submittedName>
</protein>
<accession>A0A644ZHX7</accession>
<comment type="caution">
    <text evidence="5">The sequence shown here is derived from an EMBL/GenBank/DDBJ whole genome shotgun (WGS) entry which is preliminary data.</text>
</comment>
<evidence type="ECO:0000256" key="3">
    <source>
        <dbReference type="ARBA" id="ARBA00022840"/>
    </source>
</evidence>
<dbReference type="PANTHER" id="PTHR42939">
    <property type="entry name" value="ABC TRANSPORTER ATP-BINDING PROTEIN ALBC-RELATED"/>
    <property type="match status" value="1"/>
</dbReference>
<reference evidence="5" key="1">
    <citation type="submission" date="2019-08" db="EMBL/GenBank/DDBJ databases">
        <authorList>
            <person name="Kucharzyk K."/>
            <person name="Murdoch R.W."/>
            <person name="Higgins S."/>
            <person name="Loffler F."/>
        </authorList>
    </citation>
    <scope>NUCLEOTIDE SEQUENCE</scope>
</reference>
<dbReference type="InterPro" id="IPR051782">
    <property type="entry name" value="ABC_Transporter_VariousFunc"/>
</dbReference>
<evidence type="ECO:0000313" key="5">
    <source>
        <dbReference type="EMBL" id="MPM40327.1"/>
    </source>
</evidence>
<dbReference type="Pfam" id="PF00005">
    <property type="entry name" value="ABC_tran"/>
    <property type="match status" value="1"/>
</dbReference>
<dbReference type="EMBL" id="VSSQ01008959">
    <property type="protein sequence ID" value="MPM40327.1"/>
    <property type="molecule type" value="Genomic_DNA"/>
</dbReference>
<keyword evidence="2" id="KW-0547">Nucleotide-binding</keyword>
<dbReference type="InterPro" id="IPR003593">
    <property type="entry name" value="AAA+_ATPase"/>
</dbReference>
<name>A0A644ZHX7_9ZZZZ</name>
<dbReference type="InterPro" id="IPR003439">
    <property type="entry name" value="ABC_transporter-like_ATP-bd"/>
</dbReference>
<dbReference type="Gene3D" id="3.40.50.300">
    <property type="entry name" value="P-loop containing nucleotide triphosphate hydrolases"/>
    <property type="match status" value="1"/>
</dbReference>